<keyword evidence="2" id="KW-1185">Reference proteome</keyword>
<organism evidence="1 2">
    <name type="scientific">Beta vulgaris subsp. vulgaris</name>
    <name type="common">Beet</name>
    <dbReference type="NCBI Taxonomy" id="3555"/>
    <lineage>
        <taxon>Eukaryota</taxon>
        <taxon>Viridiplantae</taxon>
        <taxon>Streptophyta</taxon>
        <taxon>Embryophyta</taxon>
        <taxon>Tracheophyta</taxon>
        <taxon>Spermatophyta</taxon>
        <taxon>Magnoliopsida</taxon>
        <taxon>eudicotyledons</taxon>
        <taxon>Gunneridae</taxon>
        <taxon>Pentapetalae</taxon>
        <taxon>Caryophyllales</taxon>
        <taxon>Chenopodiaceae</taxon>
        <taxon>Betoideae</taxon>
        <taxon>Beta</taxon>
    </lineage>
</organism>
<evidence type="ECO:0000313" key="2">
    <source>
        <dbReference type="Proteomes" id="UP000035740"/>
    </source>
</evidence>
<proteinExistence type="predicted"/>
<dbReference type="Gramene" id="KMS64604">
    <property type="protein sequence ID" value="KMS64604"/>
    <property type="gene ID" value="BVRB_018580"/>
</dbReference>
<protein>
    <recommendedName>
        <fullName evidence="3">Methyltransferase domain-containing protein</fullName>
    </recommendedName>
</protein>
<name>A0A0J7YLS1_BETVV</name>
<dbReference type="PANTHER" id="PTHR39290:SF6">
    <property type="entry name" value="S-ADENOSYL-L-METHIONINE-DEPENDENT METHYLTRANSFERASES SUPERFAMILY PROTEIN"/>
    <property type="match status" value="1"/>
</dbReference>
<dbReference type="PANTHER" id="PTHR39290">
    <property type="entry name" value="C3H1-TYPE DOMAIN-CONTAINING PROTEIN-RELATED"/>
    <property type="match status" value="1"/>
</dbReference>
<feature type="non-terminal residue" evidence="1">
    <location>
        <position position="1"/>
    </location>
</feature>
<dbReference type="CDD" id="cd02440">
    <property type="entry name" value="AdoMet_MTases"/>
    <property type="match status" value="1"/>
</dbReference>
<evidence type="ECO:0000313" key="1">
    <source>
        <dbReference type="EMBL" id="KMS64604.1"/>
    </source>
</evidence>
<dbReference type="EMBL" id="KQ127142">
    <property type="protein sequence ID" value="KMS64604.1"/>
    <property type="molecule type" value="Genomic_DNA"/>
</dbReference>
<dbReference type="SUPFAM" id="SSF53335">
    <property type="entry name" value="S-adenosyl-L-methionine-dependent methyltransferases"/>
    <property type="match status" value="1"/>
</dbReference>
<dbReference type="Proteomes" id="UP000035740">
    <property type="component" value="Unassembled WGS sequence"/>
</dbReference>
<dbReference type="AlphaFoldDB" id="A0A0J7YLS1"/>
<dbReference type="Gene3D" id="3.40.50.150">
    <property type="entry name" value="Vaccinia Virus protein VP39"/>
    <property type="match status" value="1"/>
</dbReference>
<gene>
    <name evidence="1" type="ORF">BVRB_018580</name>
</gene>
<sequence length="223" mass="24960">LGRPPTPDSDCDLGEAALLVPGLPYSEYVDLLDADSTWGDMYANCIAYGFRPRFIQEFGYAIFTAEVVDSLVSLLTSKKVLEAGCGTGWLAAELTKRGVDIVAADHIDYRKPPADHQQYNFRRVYQLDYHGDAVKLLPGEFDVVLIIWPNLDDSFAADVAKAMRPGQMMIYEGEGPYGATADDVFFEILESEFECLKSETDALNDNHRVFSSLHDYWQVVIKK</sequence>
<dbReference type="InterPro" id="IPR029063">
    <property type="entry name" value="SAM-dependent_MTases_sf"/>
</dbReference>
<reference evidence="1 2" key="1">
    <citation type="journal article" date="2014" name="Nature">
        <title>The genome of the recently domesticated crop plant sugar beet (Beta vulgaris).</title>
        <authorList>
            <person name="Dohm J.C."/>
            <person name="Minoche A.E."/>
            <person name="Holtgrawe D."/>
            <person name="Capella-Gutierrez S."/>
            <person name="Zakrzewski F."/>
            <person name="Tafer H."/>
            <person name="Rupp O."/>
            <person name="Sorensen T.R."/>
            <person name="Stracke R."/>
            <person name="Reinhardt R."/>
            <person name="Goesmann A."/>
            <person name="Kraft T."/>
            <person name="Schulz B."/>
            <person name="Stadler P.F."/>
            <person name="Schmidt T."/>
            <person name="Gabaldon T."/>
            <person name="Lehrach H."/>
            <person name="Weisshaar B."/>
            <person name="Himmelbauer H."/>
        </authorList>
    </citation>
    <scope>NUCLEOTIDE SEQUENCE [LARGE SCALE GENOMIC DNA]</scope>
    <source>
        <tissue evidence="1">Taproot</tissue>
    </source>
</reference>
<evidence type="ECO:0008006" key="3">
    <source>
        <dbReference type="Google" id="ProtNLM"/>
    </source>
</evidence>
<accession>A0A0J7YLS1</accession>